<dbReference type="Gene3D" id="3.90.226.10">
    <property type="entry name" value="2-enoyl-CoA Hydratase, Chain A, domain 1"/>
    <property type="match status" value="1"/>
</dbReference>
<dbReference type="Gene3D" id="3.30.750.44">
    <property type="match status" value="1"/>
</dbReference>
<dbReference type="SUPFAM" id="SSF52096">
    <property type="entry name" value="ClpP/crotonase"/>
    <property type="match status" value="1"/>
</dbReference>
<evidence type="ECO:0000259" key="11">
    <source>
        <dbReference type="Pfam" id="PF14684"/>
    </source>
</evidence>
<evidence type="ECO:0000256" key="9">
    <source>
        <dbReference type="SAM" id="SignalP"/>
    </source>
</evidence>
<comment type="caution">
    <text evidence="13">The sequence shown here is derived from an EMBL/GenBank/DDBJ whole genome shotgun (WGS) entry which is preliminary data.</text>
</comment>
<dbReference type="PIRSF" id="PIRSF036421">
    <property type="entry name" value="Tricorn_protease"/>
    <property type="match status" value="1"/>
</dbReference>
<evidence type="ECO:0000256" key="8">
    <source>
        <dbReference type="SAM" id="MobiDB-lite"/>
    </source>
</evidence>
<dbReference type="EMBL" id="JAKZMM010000023">
    <property type="protein sequence ID" value="MCJ2380941.1"/>
    <property type="molecule type" value="Genomic_DNA"/>
</dbReference>
<comment type="subcellular location">
    <subcellularLocation>
        <location evidence="1 7">Cytoplasm</location>
    </subcellularLocation>
</comment>
<keyword evidence="9" id="KW-0732">Signal</keyword>
<evidence type="ECO:0000256" key="3">
    <source>
        <dbReference type="ARBA" id="ARBA00022490"/>
    </source>
</evidence>
<evidence type="ECO:0000256" key="2">
    <source>
        <dbReference type="ARBA" id="ARBA00008524"/>
    </source>
</evidence>
<dbReference type="InterPro" id="IPR011659">
    <property type="entry name" value="WD40"/>
</dbReference>
<dbReference type="Pfam" id="PF14685">
    <property type="entry name" value="PDZ_Tricorn"/>
    <property type="match status" value="1"/>
</dbReference>
<proteinExistence type="inferred from homology"/>
<evidence type="ECO:0000256" key="5">
    <source>
        <dbReference type="ARBA" id="ARBA00022801"/>
    </source>
</evidence>
<keyword evidence="6 7" id="KW-0720">Serine protease</keyword>
<comment type="similarity">
    <text evidence="2 7">Belongs to the peptidase S41B family.</text>
</comment>
<comment type="function">
    <text evidence="7">Degrades oligopeptides.</text>
</comment>
<dbReference type="InterPro" id="IPR028204">
    <property type="entry name" value="Tricorn_C1"/>
</dbReference>
<dbReference type="SUPFAM" id="SSF50156">
    <property type="entry name" value="PDZ domain-like"/>
    <property type="match status" value="1"/>
</dbReference>
<evidence type="ECO:0000256" key="4">
    <source>
        <dbReference type="ARBA" id="ARBA00022670"/>
    </source>
</evidence>
<dbReference type="RefSeq" id="WP_243325259.1">
    <property type="nucleotide sequence ID" value="NZ_JAKZMM010000023.1"/>
</dbReference>
<feature type="chain" id="PRO_5046466802" description="Tricorn protease homolog" evidence="9">
    <location>
        <begin position="22"/>
        <end position="1071"/>
    </location>
</feature>
<gene>
    <name evidence="13" type="ORF">MUN53_10020</name>
</gene>
<dbReference type="Pfam" id="PF07676">
    <property type="entry name" value="PD40"/>
    <property type="match status" value="2"/>
</dbReference>
<sequence>MKKELLTTLCLAFATQSPLFAQEDAPKWMRWSAISPDGKNIAFSAYGDIYLVPVSGGKAQAITSNTAYDYAPVWSPDSKHIAFASAREGSLDVYISSLEGGSPKRLTTHSGKEVPVAFLDNEHVLFSTFQTPTTENIQFPSSLFSQLYQVSITGGRPKRFSDWTLSNPSIGQKGILFDDIKGYEDNWRKHHTSSMARDIWWFDGSTYKKMTDFKGEDRNAVWNSDESGYYYLSEQDGTFNVYYRSLDNQENKQLTFYKDNPVRFLSASDNGKLCYSYGGELYTLTPGQEPTKVKVEIIRDDMQREIIRNLRTSGASEVSVSPENKEIAFIMGGDVYVTSIDYKTTRQITDTPEREQTVDFAPDGRSLVYASERNGKWQIYQTSLTNKDDKNFTYAKEWKEERLTDGTYTAFQPQYNPQGKEVAFLKNRTEICVLNLKSKKVHTAMDGKYQYSYVDGDQDYSWSPDGNWILTEYIGVGGWNNKDIALVKADGSGEIHNLTNSGYSEGSPQWVLDGKAMIFQSDRAGYRSHGSWGAESDAYIMFFDQEAYDRFRMSKEEIALADEDGKKKKKEDDSDKKDKEKEKEKKIKDLKFDLSDLEYRTIRLTPYSTNLGSTVLSKDGTKLYYIAPHAGSPALWMQDLKEYRNELKMPGIGWGSLDVDDDIKYAYLASGGAIQKLDIENGRLSDIAFEAFYTDRPQELRAYLFDHIWNQTKEKLYDPNMNGADWDKLYTTYSAYLPYINNNYDFAEMASEMLGELNVSHTGCRFGGTGSTLATASLGVFFDETYEGDGLKIKEIMKGSPLETSKKEIEPGYIIKAIDGQEIKAGQDYYPLLDGKAGRYTRLTISKKGKEFDITIKPISQGTENGLLYKRWIERNRQIVDKLSNNRIAYVHIKAMDAASFQTLYKELMSDENRNKEAVIVDTRHNGGGWLHGDICVLLSGKRVMQFKPRGQFIGNDPFDRWVKPSCMLVCEDNYSNAHGTPWYYKELGLGQLIGAPVPGTMTAVWWEGLEGGMVFGIPQVGAYDNNGEVLENQELKPNIEIYNNPADVLTGKDSQLERAVQEILKTVSQQ</sequence>
<keyword evidence="14" id="KW-1185">Reference proteome</keyword>
<accession>A0ABT0C2V3</accession>
<evidence type="ECO:0000313" key="13">
    <source>
        <dbReference type="EMBL" id="MCJ2380941.1"/>
    </source>
</evidence>
<dbReference type="InterPro" id="IPR005151">
    <property type="entry name" value="Tail-specific_protease"/>
</dbReference>
<evidence type="ECO:0000256" key="6">
    <source>
        <dbReference type="ARBA" id="ARBA00022825"/>
    </source>
</evidence>
<dbReference type="InterPro" id="IPR011042">
    <property type="entry name" value="6-blade_b-propeller_TolB-like"/>
</dbReference>
<dbReference type="SUPFAM" id="SSF69304">
    <property type="entry name" value="Tricorn protease N-terminal domain"/>
    <property type="match status" value="1"/>
</dbReference>
<dbReference type="PANTHER" id="PTHR43253:SF1">
    <property type="entry name" value="TRICORN PROTEASE HOMOLOG 2-RELATED"/>
    <property type="match status" value="1"/>
</dbReference>
<evidence type="ECO:0000259" key="12">
    <source>
        <dbReference type="Pfam" id="PF14685"/>
    </source>
</evidence>
<dbReference type="Gene3D" id="2.30.42.10">
    <property type="match status" value="1"/>
</dbReference>
<dbReference type="Pfam" id="PF26549">
    <property type="entry name" value="Tricorn_N"/>
    <property type="match status" value="1"/>
</dbReference>
<protein>
    <recommendedName>
        <fullName evidence="7">Tricorn protease homolog</fullName>
        <ecNumber evidence="7">3.4.21.-</ecNumber>
    </recommendedName>
</protein>
<dbReference type="Gene3D" id="2.120.10.30">
    <property type="entry name" value="TolB, C-terminal domain"/>
    <property type="match status" value="2"/>
</dbReference>
<keyword evidence="4 7" id="KW-0645">Protease</keyword>
<keyword evidence="3 7" id="KW-0963">Cytoplasm</keyword>
<evidence type="ECO:0000256" key="7">
    <source>
        <dbReference type="PIRNR" id="PIRNR036421"/>
    </source>
</evidence>
<feature type="domain" description="Tail specific protease" evidence="10">
    <location>
        <begin position="887"/>
        <end position="1042"/>
    </location>
</feature>
<feature type="region of interest" description="Disordered" evidence="8">
    <location>
        <begin position="563"/>
        <end position="582"/>
    </location>
</feature>
<dbReference type="CDD" id="cd07562">
    <property type="entry name" value="Peptidase_S41_TRI"/>
    <property type="match status" value="1"/>
</dbReference>
<dbReference type="InterPro" id="IPR029045">
    <property type="entry name" value="ClpP/crotonase-like_dom_sf"/>
</dbReference>
<feature type="signal peptide" evidence="9">
    <location>
        <begin position="1"/>
        <end position="21"/>
    </location>
</feature>
<dbReference type="Gene3D" id="2.120.10.60">
    <property type="entry name" value="Tricorn protease N-terminal domain"/>
    <property type="match status" value="1"/>
</dbReference>
<keyword evidence="5 7" id="KW-0378">Hydrolase</keyword>
<dbReference type="InterPro" id="IPR036034">
    <property type="entry name" value="PDZ_sf"/>
</dbReference>
<feature type="domain" description="Tricorn protease PDZ" evidence="12">
    <location>
        <begin position="798"/>
        <end position="851"/>
    </location>
</feature>
<dbReference type="Pfam" id="PF14684">
    <property type="entry name" value="Tricorn_C1"/>
    <property type="match status" value="1"/>
</dbReference>
<evidence type="ECO:0000259" key="10">
    <source>
        <dbReference type="Pfam" id="PF03572"/>
    </source>
</evidence>
<dbReference type="EC" id="3.4.21.-" evidence="7"/>
<reference evidence="13 14" key="1">
    <citation type="submission" date="2022-03" db="EMBL/GenBank/DDBJ databases">
        <title>Parabacteroides sp. nov. isolated from swine feces.</title>
        <authorList>
            <person name="Bak J.E."/>
        </authorList>
    </citation>
    <scope>NUCLEOTIDE SEQUENCE [LARGE SCALE GENOMIC DNA]</scope>
    <source>
        <strain evidence="13 14">AGMB00274</strain>
    </source>
</reference>
<dbReference type="Proteomes" id="UP001165444">
    <property type="component" value="Unassembled WGS sequence"/>
</dbReference>
<dbReference type="InterPro" id="IPR012393">
    <property type="entry name" value="Tricorn_protease"/>
</dbReference>
<dbReference type="Pfam" id="PF03572">
    <property type="entry name" value="Peptidase_S41"/>
    <property type="match status" value="1"/>
</dbReference>
<evidence type="ECO:0000313" key="14">
    <source>
        <dbReference type="Proteomes" id="UP001165444"/>
    </source>
</evidence>
<organism evidence="13 14">
    <name type="scientific">Parabacteroides faecalis</name>
    <dbReference type="NCBI Taxonomy" id="2924040"/>
    <lineage>
        <taxon>Bacteria</taxon>
        <taxon>Pseudomonadati</taxon>
        <taxon>Bacteroidota</taxon>
        <taxon>Bacteroidia</taxon>
        <taxon>Bacteroidales</taxon>
        <taxon>Tannerellaceae</taxon>
        <taxon>Parabacteroides</taxon>
    </lineage>
</organism>
<name>A0ABT0C2V3_9BACT</name>
<feature type="domain" description="Tricorn protease C1" evidence="11">
    <location>
        <begin position="698"/>
        <end position="755"/>
    </location>
</feature>
<dbReference type="SUPFAM" id="SSF63829">
    <property type="entry name" value="Calcium-dependent phosphotriesterase"/>
    <property type="match status" value="1"/>
</dbReference>
<dbReference type="InterPro" id="IPR029414">
    <property type="entry name" value="Tricorn_PDZ"/>
</dbReference>
<dbReference type="SUPFAM" id="SSF82171">
    <property type="entry name" value="DPP6 N-terminal domain-like"/>
    <property type="match status" value="1"/>
</dbReference>
<evidence type="ECO:0000256" key="1">
    <source>
        <dbReference type="ARBA" id="ARBA00004496"/>
    </source>
</evidence>
<dbReference type="PANTHER" id="PTHR43253">
    <property type="entry name" value="TRICORN PROTEASE HOMOLOG 2-RELATED"/>
    <property type="match status" value="1"/>
</dbReference>